<organism evidence="1 2">
    <name type="scientific">Sphaerobolus stellatus (strain SS14)</name>
    <dbReference type="NCBI Taxonomy" id="990650"/>
    <lineage>
        <taxon>Eukaryota</taxon>
        <taxon>Fungi</taxon>
        <taxon>Dikarya</taxon>
        <taxon>Basidiomycota</taxon>
        <taxon>Agaricomycotina</taxon>
        <taxon>Agaricomycetes</taxon>
        <taxon>Phallomycetidae</taxon>
        <taxon>Geastrales</taxon>
        <taxon>Sphaerobolaceae</taxon>
        <taxon>Sphaerobolus</taxon>
    </lineage>
</organism>
<dbReference type="HOGENOM" id="CLU_1372984_0_0_1"/>
<proteinExistence type="predicted"/>
<accession>A0A0C9UET7</accession>
<sequence length="199" mass="21995">MKTLQQGISVTCTETKAADIGCCGTTKYHPLNHKHYQDCLPDLQNLLQSSTYTLTTHYPPYPDPTATLPKHFTATIPTHIPFTLIISPTAVTFQLSAPATSATTLSQPSPPGTPPPVTSMDWLKVIKAHFADTHMSTNEVRYIDEFYDLQITDKDLSKKLAKGNNSEPEWAIAQFIEKLRYLGSKVKDTSETSKGGHAF</sequence>
<reference evidence="1 2" key="1">
    <citation type="submission" date="2014-06" db="EMBL/GenBank/DDBJ databases">
        <title>Evolutionary Origins and Diversification of the Mycorrhizal Mutualists.</title>
        <authorList>
            <consortium name="DOE Joint Genome Institute"/>
            <consortium name="Mycorrhizal Genomics Consortium"/>
            <person name="Kohler A."/>
            <person name="Kuo A."/>
            <person name="Nagy L.G."/>
            <person name="Floudas D."/>
            <person name="Copeland A."/>
            <person name="Barry K.W."/>
            <person name="Cichocki N."/>
            <person name="Veneault-Fourrey C."/>
            <person name="LaButti K."/>
            <person name="Lindquist E.A."/>
            <person name="Lipzen A."/>
            <person name="Lundell T."/>
            <person name="Morin E."/>
            <person name="Murat C."/>
            <person name="Riley R."/>
            <person name="Ohm R."/>
            <person name="Sun H."/>
            <person name="Tunlid A."/>
            <person name="Henrissat B."/>
            <person name="Grigoriev I.V."/>
            <person name="Hibbett D.S."/>
            <person name="Martin F."/>
        </authorList>
    </citation>
    <scope>NUCLEOTIDE SEQUENCE [LARGE SCALE GENOMIC DNA]</scope>
    <source>
        <strain evidence="1 2">SS14</strain>
    </source>
</reference>
<dbReference type="AlphaFoldDB" id="A0A0C9UET7"/>
<dbReference type="Proteomes" id="UP000054279">
    <property type="component" value="Unassembled WGS sequence"/>
</dbReference>
<evidence type="ECO:0000313" key="2">
    <source>
        <dbReference type="Proteomes" id="UP000054279"/>
    </source>
</evidence>
<gene>
    <name evidence="1" type="ORF">M422DRAFT_275626</name>
</gene>
<keyword evidence="2" id="KW-1185">Reference proteome</keyword>
<dbReference type="EMBL" id="KN837598">
    <property type="protein sequence ID" value="KIJ23740.1"/>
    <property type="molecule type" value="Genomic_DNA"/>
</dbReference>
<name>A0A0C9UET7_SPHS4</name>
<protein>
    <submittedName>
        <fullName evidence="1">Uncharacterized protein</fullName>
    </submittedName>
</protein>
<evidence type="ECO:0000313" key="1">
    <source>
        <dbReference type="EMBL" id="KIJ23740.1"/>
    </source>
</evidence>